<dbReference type="InterPro" id="IPR006579">
    <property type="entry name" value="Pre_C2HC_dom"/>
</dbReference>
<dbReference type="PANTHER" id="PTHR33273:SF2">
    <property type="entry name" value="ENDONUCLEASE_EXONUCLEASE_PHOSPHATASE DOMAIN-CONTAINING PROTEIN"/>
    <property type="match status" value="1"/>
</dbReference>
<dbReference type="EMBL" id="CARXXK010000004">
    <property type="protein sequence ID" value="CAI6364784.1"/>
    <property type="molecule type" value="Genomic_DNA"/>
</dbReference>
<proteinExistence type="predicted"/>
<dbReference type="PANTHER" id="PTHR33273">
    <property type="entry name" value="DOMAIN-CONTAINING PROTEIN, PUTATIVE-RELATED"/>
    <property type="match status" value="1"/>
</dbReference>
<dbReference type="Proteomes" id="UP001160148">
    <property type="component" value="Unassembled WGS sequence"/>
</dbReference>
<evidence type="ECO:0000313" key="3">
    <source>
        <dbReference type="EMBL" id="CAI6364784.1"/>
    </source>
</evidence>
<evidence type="ECO:0000313" key="4">
    <source>
        <dbReference type="Proteomes" id="UP001160148"/>
    </source>
</evidence>
<keyword evidence="4" id="KW-1185">Reference proteome</keyword>
<gene>
    <name evidence="3" type="ORF">MEUPH1_LOCUS19572</name>
</gene>
<accession>A0AAV0X8W3</accession>
<dbReference type="Pfam" id="PF07530">
    <property type="entry name" value="PRE_C2HC"/>
    <property type="match status" value="1"/>
</dbReference>
<sequence length="266" mass="28962">MKCPTYFRKIQSALRTNGIAFTSFSLPEDRTLKVVIRGIPTDIAEDEITAELELRGFTVHTVKRFGANSRPLPMCLVILAKTTQSTTIYEITSMFYLSVRVESFKKSGPAQCFLCQRFGQGSKNCGQAPRCVKCSGNHLAKECTKPKQDSPSCCNCGGSHTANFLGCPYYLHLAASSKPAVTIPPPPSQSTSASFAQPKSDTSYADAVKSDKNPISNETKTNQINIDEIITLLTDLLTALTSDSDHKSIMVSTIKSFLSLLTSRNG</sequence>
<organism evidence="3 4">
    <name type="scientific">Macrosiphum euphorbiae</name>
    <name type="common">potato aphid</name>
    <dbReference type="NCBI Taxonomy" id="13131"/>
    <lineage>
        <taxon>Eukaryota</taxon>
        <taxon>Metazoa</taxon>
        <taxon>Ecdysozoa</taxon>
        <taxon>Arthropoda</taxon>
        <taxon>Hexapoda</taxon>
        <taxon>Insecta</taxon>
        <taxon>Pterygota</taxon>
        <taxon>Neoptera</taxon>
        <taxon>Paraneoptera</taxon>
        <taxon>Hemiptera</taxon>
        <taxon>Sternorrhyncha</taxon>
        <taxon>Aphidomorpha</taxon>
        <taxon>Aphidoidea</taxon>
        <taxon>Aphididae</taxon>
        <taxon>Macrosiphini</taxon>
        <taxon>Macrosiphum</taxon>
    </lineage>
</organism>
<dbReference type="AlphaFoldDB" id="A0AAV0X8W3"/>
<feature type="domain" description="Pre-C2HC" evidence="2">
    <location>
        <begin position="46"/>
        <end position="107"/>
    </location>
</feature>
<feature type="compositionally biased region" description="Polar residues" evidence="1">
    <location>
        <begin position="189"/>
        <end position="203"/>
    </location>
</feature>
<evidence type="ECO:0000256" key="1">
    <source>
        <dbReference type="SAM" id="MobiDB-lite"/>
    </source>
</evidence>
<feature type="region of interest" description="Disordered" evidence="1">
    <location>
        <begin position="181"/>
        <end position="219"/>
    </location>
</feature>
<reference evidence="3 4" key="1">
    <citation type="submission" date="2023-01" db="EMBL/GenBank/DDBJ databases">
        <authorList>
            <person name="Whitehead M."/>
        </authorList>
    </citation>
    <scope>NUCLEOTIDE SEQUENCE [LARGE SCALE GENOMIC DNA]</scope>
</reference>
<evidence type="ECO:0000259" key="2">
    <source>
        <dbReference type="Pfam" id="PF07530"/>
    </source>
</evidence>
<protein>
    <recommendedName>
        <fullName evidence="2">Pre-C2HC domain-containing protein</fullName>
    </recommendedName>
</protein>
<comment type="caution">
    <text evidence="3">The sequence shown here is derived from an EMBL/GenBank/DDBJ whole genome shotgun (WGS) entry which is preliminary data.</text>
</comment>
<name>A0AAV0X8W3_9HEMI</name>